<feature type="transmembrane region" description="Helical" evidence="7">
    <location>
        <begin position="97"/>
        <end position="124"/>
    </location>
</feature>
<keyword evidence="4 7" id="KW-0812">Transmembrane</keyword>
<evidence type="ECO:0000256" key="3">
    <source>
        <dbReference type="ARBA" id="ARBA00022679"/>
    </source>
</evidence>
<keyword evidence="6 7" id="KW-0472">Membrane</keyword>
<feature type="transmembrane region" description="Helical" evidence="7">
    <location>
        <begin position="62"/>
        <end position="85"/>
    </location>
</feature>
<sequence>MLNQHYKCTAEGSTYQDCNEQCDAKVTSKPYSDSEPDVSYAKRTLNFIKKLLGAFFMFTSPYAILTQVAIPYFFIAVFLAGMNQLTDLEIDKINKPYLPLASGQISFTTGVIIAASSLALSLWLGWVMGSWPLIVGLLWCCGLSIAYSINTSLKVTMKLIDRLYWRP</sequence>
<dbReference type="PANTHER" id="PTHR43009:SF6">
    <property type="entry name" value="HOMOGENTISATE PHYTYLTRANSFERASE 1, CHLOROPLASTIC"/>
    <property type="match status" value="1"/>
</dbReference>
<evidence type="ECO:0000313" key="8">
    <source>
        <dbReference type="EMBL" id="KAL2323113.1"/>
    </source>
</evidence>
<dbReference type="InterPro" id="IPR000537">
    <property type="entry name" value="UbiA_prenyltransferase"/>
</dbReference>
<dbReference type="PANTHER" id="PTHR43009">
    <property type="entry name" value="HOMOGENTISATE SOLANESYLTRANSFERASE, CHLOROPLASTIC"/>
    <property type="match status" value="1"/>
</dbReference>
<dbReference type="Proteomes" id="UP001603857">
    <property type="component" value="Unassembled WGS sequence"/>
</dbReference>
<dbReference type="GO" id="GO:0016740">
    <property type="term" value="F:transferase activity"/>
    <property type="evidence" value="ECO:0007669"/>
    <property type="project" value="UniProtKB-KW"/>
</dbReference>
<evidence type="ECO:0000256" key="1">
    <source>
        <dbReference type="ARBA" id="ARBA00004508"/>
    </source>
</evidence>
<dbReference type="Gene3D" id="1.10.357.140">
    <property type="entry name" value="UbiA prenyltransferase"/>
    <property type="match status" value="1"/>
</dbReference>
<reference evidence="8 9" key="1">
    <citation type="submission" date="2024-08" db="EMBL/GenBank/DDBJ databases">
        <title>Insights into the chromosomal genome structure of Flemingia macrophylla.</title>
        <authorList>
            <person name="Ding Y."/>
            <person name="Zhao Y."/>
            <person name="Bi W."/>
            <person name="Wu M."/>
            <person name="Zhao G."/>
            <person name="Gong Y."/>
            <person name="Li W."/>
            <person name="Zhang P."/>
        </authorList>
    </citation>
    <scope>NUCLEOTIDE SEQUENCE [LARGE SCALE GENOMIC DNA]</scope>
    <source>
        <strain evidence="8">DYQJB</strain>
        <tissue evidence="8">Leaf</tissue>
    </source>
</reference>
<name>A0ABD1LHV2_9FABA</name>
<evidence type="ECO:0000256" key="5">
    <source>
        <dbReference type="ARBA" id="ARBA00022989"/>
    </source>
</evidence>
<evidence type="ECO:0000256" key="4">
    <source>
        <dbReference type="ARBA" id="ARBA00022692"/>
    </source>
</evidence>
<feature type="transmembrane region" description="Helical" evidence="7">
    <location>
        <begin position="130"/>
        <end position="149"/>
    </location>
</feature>
<keyword evidence="9" id="KW-1185">Reference proteome</keyword>
<proteinExistence type="inferred from homology"/>
<comment type="subcellular location">
    <subcellularLocation>
        <location evidence="1">Plastid</location>
        <location evidence="1">Chloroplast membrane</location>
        <topology evidence="1">Multi-pass membrane protein</topology>
    </subcellularLocation>
</comment>
<dbReference type="GO" id="GO:0031969">
    <property type="term" value="C:chloroplast membrane"/>
    <property type="evidence" value="ECO:0007669"/>
    <property type="project" value="UniProtKB-SubCell"/>
</dbReference>
<protein>
    <recommendedName>
        <fullName evidence="10">Homogentisate phytyltransferase</fullName>
    </recommendedName>
</protein>
<comment type="similarity">
    <text evidence="2">Belongs to the UbiA prenyltransferase family.</text>
</comment>
<organism evidence="8 9">
    <name type="scientific">Flemingia macrophylla</name>
    <dbReference type="NCBI Taxonomy" id="520843"/>
    <lineage>
        <taxon>Eukaryota</taxon>
        <taxon>Viridiplantae</taxon>
        <taxon>Streptophyta</taxon>
        <taxon>Embryophyta</taxon>
        <taxon>Tracheophyta</taxon>
        <taxon>Spermatophyta</taxon>
        <taxon>Magnoliopsida</taxon>
        <taxon>eudicotyledons</taxon>
        <taxon>Gunneridae</taxon>
        <taxon>Pentapetalae</taxon>
        <taxon>rosids</taxon>
        <taxon>fabids</taxon>
        <taxon>Fabales</taxon>
        <taxon>Fabaceae</taxon>
        <taxon>Papilionoideae</taxon>
        <taxon>50 kb inversion clade</taxon>
        <taxon>NPAAA clade</taxon>
        <taxon>indigoferoid/millettioid clade</taxon>
        <taxon>Phaseoleae</taxon>
        <taxon>Flemingia</taxon>
    </lineage>
</organism>
<evidence type="ECO:0000313" key="9">
    <source>
        <dbReference type="Proteomes" id="UP001603857"/>
    </source>
</evidence>
<keyword evidence="5 7" id="KW-1133">Transmembrane helix</keyword>
<evidence type="ECO:0008006" key="10">
    <source>
        <dbReference type="Google" id="ProtNLM"/>
    </source>
</evidence>
<dbReference type="AlphaFoldDB" id="A0ABD1LHV2"/>
<dbReference type="EMBL" id="JBGMDY010000009">
    <property type="protein sequence ID" value="KAL2323113.1"/>
    <property type="molecule type" value="Genomic_DNA"/>
</dbReference>
<evidence type="ECO:0000256" key="2">
    <source>
        <dbReference type="ARBA" id="ARBA00005985"/>
    </source>
</evidence>
<dbReference type="InterPro" id="IPR044878">
    <property type="entry name" value="UbiA_sf"/>
</dbReference>
<gene>
    <name evidence="8" type="ORF">Fmac_027492</name>
</gene>
<dbReference type="Pfam" id="PF01040">
    <property type="entry name" value="UbiA"/>
    <property type="match status" value="1"/>
</dbReference>
<accession>A0ABD1LHV2</accession>
<keyword evidence="3" id="KW-0808">Transferase</keyword>
<evidence type="ECO:0000256" key="6">
    <source>
        <dbReference type="ARBA" id="ARBA00023136"/>
    </source>
</evidence>
<comment type="caution">
    <text evidence="8">The sequence shown here is derived from an EMBL/GenBank/DDBJ whole genome shotgun (WGS) entry which is preliminary data.</text>
</comment>
<evidence type="ECO:0000256" key="7">
    <source>
        <dbReference type="SAM" id="Phobius"/>
    </source>
</evidence>